<sequence>MLGSRELVSRRLPYLVKQVQQKIVTAGGGNRHRWARHNQVLCAKGRNLRTVCTGPANRTERVFKGCFSRREHLLVQGAFGSSYFLTTERSGSAMAACSGNGITYLKQDEAVAVDEELMGPLGFSVDQLMELAGLSVACSLAEVYPSTSHPKVLIIAGPGNNGGDGLVAARHLHHFGYTPTICYPKPTDKVLYNGLVTQCKSLRIPFITAEELLAQPIGAFDVVLDAMFGFSFKGDPRPPFAAILNALKPPANPPPIVSVDIPSGWQVEQGDVDGGGLRPDMLVSLTAPKECARTFEGPHHFLGGRFVPPEIATKYSLKLPAYPGTAMCVRIPQTTTAK</sequence>
<organism evidence="12">
    <name type="scientific">Pyramimonas obovata</name>
    <dbReference type="NCBI Taxonomy" id="1411642"/>
    <lineage>
        <taxon>Eukaryota</taxon>
        <taxon>Viridiplantae</taxon>
        <taxon>Chlorophyta</taxon>
        <taxon>Pyramimonadophyceae</taxon>
        <taxon>Pyramimonadales</taxon>
        <taxon>Pyramimonadaceae</taxon>
        <taxon>Pyramimonas</taxon>
        <taxon>Pyramimonas incertae sedis</taxon>
    </lineage>
</organism>
<reference evidence="12" key="1">
    <citation type="submission" date="2021-01" db="EMBL/GenBank/DDBJ databases">
        <authorList>
            <person name="Corre E."/>
            <person name="Pelletier E."/>
            <person name="Niang G."/>
            <person name="Scheremetjew M."/>
            <person name="Finn R."/>
            <person name="Kale V."/>
            <person name="Holt S."/>
            <person name="Cochrane G."/>
            <person name="Meng A."/>
            <person name="Brown T."/>
            <person name="Cohen L."/>
        </authorList>
    </citation>
    <scope>NUCLEOTIDE SEQUENCE</scope>
    <source>
        <strain evidence="12">CCMP722</strain>
    </source>
</reference>
<evidence type="ECO:0000256" key="3">
    <source>
        <dbReference type="ARBA" id="ARBA00012228"/>
    </source>
</evidence>
<keyword evidence="8 10" id="KW-0520">NAD</keyword>
<evidence type="ECO:0000313" key="12">
    <source>
        <dbReference type="EMBL" id="CAD8677626.1"/>
    </source>
</evidence>
<dbReference type="Gene3D" id="3.40.50.10260">
    <property type="entry name" value="YjeF N-terminal domain"/>
    <property type="match status" value="1"/>
</dbReference>
<evidence type="ECO:0000256" key="7">
    <source>
        <dbReference type="ARBA" id="ARBA00022958"/>
    </source>
</evidence>
<dbReference type="InterPro" id="IPR032976">
    <property type="entry name" value="YJEFN_prot_NAXE-like"/>
</dbReference>
<feature type="binding site" evidence="10">
    <location>
        <begin position="229"/>
        <end position="235"/>
    </location>
    <ligand>
        <name>(6S)-NADPHX</name>
        <dbReference type="ChEBI" id="CHEBI:64076"/>
    </ligand>
</feature>
<feature type="binding site" evidence="10">
    <location>
        <begin position="160"/>
        <end position="164"/>
    </location>
    <ligand>
        <name>(6S)-NADPHX</name>
        <dbReference type="ChEBI" id="CHEBI:64076"/>
    </ligand>
</feature>
<dbReference type="PROSITE" id="PS51385">
    <property type="entry name" value="YJEF_N"/>
    <property type="match status" value="1"/>
</dbReference>
<name>A0A7S0WQ09_9CHLO</name>
<dbReference type="InterPro" id="IPR004443">
    <property type="entry name" value="YjeF_N_dom"/>
</dbReference>
<dbReference type="EC" id="5.1.99.6" evidence="3 10"/>
<comment type="cofactor">
    <cofactor evidence="10">
        <name>K(+)</name>
        <dbReference type="ChEBI" id="CHEBI:29103"/>
    </cofactor>
    <text evidence="10">Binds 1 potassium ion per subunit.</text>
</comment>
<evidence type="ECO:0000256" key="8">
    <source>
        <dbReference type="ARBA" id="ARBA00023027"/>
    </source>
</evidence>
<dbReference type="GO" id="GO:0000166">
    <property type="term" value="F:nucleotide binding"/>
    <property type="evidence" value="ECO:0007669"/>
    <property type="project" value="UniProtKB-KW"/>
</dbReference>
<feature type="binding site" evidence="10">
    <location>
        <position position="225"/>
    </location>
    <ligand>
        <name>K(+)</name>
        <dbReference type="ChEBI" id="CHEBI:29103"/>
    </ligand>
</feature>
<dbReference type="InterPro" id="IPR036652">
    <property type="entry name" value="YjeF_N_dom_sf"/>
</dbReference>
<keyword evidence="7 10" id="KW-0630">Potassium</keyword>
<dbReference type="SUPFAM" id="SSF64153">
    <property type="entry name" value="YjeF N-terminal domain-like"/>
    <property type="match status" value="1"/>
</dbReference>
<evidence type="ECO:0000256" key="10">
    <source>
        <dbReference type="HAMAP-Rule" id="MF_03159"/>
    </source>
</evidence>
<dbReference type="AlphaFoldDB" id="A0A7S0WQ09"/>
<evidence type="ECO:0000256" key="2">
    <source>
        <dbReference type="ARBA" id="ARBA00000909"/>
    </source>
</evidence>
<dbReference type="GO" id="GO:0046872">
    <property type="term" value="F:metal ion binding"/>
    <property type="evidence" value="ECO:0007669"/>
    <property type="project" value="UniProtKB-KW"/>
</dbReference>
<feature type="domain" description="YjeF N-terminal" evidence="11">
    <location>
        <begin position="110"/>
        <end position="319"/>
    </location>
</feature>
<feature type="binding site" evidence="10">
    <location>
        <position position="260"/>
    </location>
    <ligand>
        <name>(6S)-NADPHX</name>
        <dbReference type="ChEBI" id="CHEBI:64076"/>
    </ligand>
</feature>
<dbReference type="GO" id="GO:0052856">
    <property type="term" value="F:NAD(P)HX epimerase activity"/>
    <property type="evidence" value="ECO:0007669"/>
    <property type="project" value="UniProtKB-UniRule"/>
</dbReference>
<keyword evidence="6" id="KW-0521">NADP</keyword>
<comment type="catalytic activity">
    <reaction evidence="2 10">
        <text>(6R)-NADPHX = (6S)-NADPHX</text>
        <dbReference type="Rhea" id="RHEA:32227"/>
        <dbReference type="ChEBI" id="CHEBI:64076"/>
        <dbReference type="ChEBI" id="CHEBI:64077"/>
        <dbReference type="EC" id="5.1.99.6"/>
    </reaction>
</comment>
<evidence type="ECO:0000256" key="9">
    <source>
        <dbReference type="ARBA" id="ARBA00023235"/>
    </source>
</evidence>
<dbReference type="PANTHER" id="PTHR13232:SF10">
    <property type="entry name" value="NAD(P)H-HYDRATE EPIMERASE"/>
    <property type="match status" value="1"/>
</dbReference>
<feature type="binding site" evidence="10">
    <location>
        <position position="161"/>
    </location>
    <ligand>
        <name>K(+)</name>
        <dbReference type="ChEBI" id="CHEBI:29103"/>
    </ligand>
</feature>
<evidence type="ECO:0000256" key="1">
    <source>
        <dbReference type="ARBA" id="ARBA00000013"/>
    </source>
</evidence>
<dbReference type="NCBIfam" id="TIGR00197">
    <property type="entry name" value="yjeF_nterm"/>
    <property type="match status" value="1"/>
</dbReference>
<keyword evidence="9 10" id="KW-0413">Isomerase</keyword>
<evidence type="ECO:0000259" key="11">
    <source>
        <dbReference type="PROSITE" id="PS51385"/>
    </source>
</evidence>
<accession>A0A7S0WQ09</accession>
<keyword evidence="4 10" id="KW-0479">Metal-binding</keyword>
<dbReference type="EMBL" id="HBFA01026966">
    <property type="protein sequence ID" value="CAD8677626.1"/>
    <property type="molecule type" value="Transcribed_RNA"/>
</dbReference>
<evidence type="ECO:0000256" key="4">
    <source>
        <dbReference type="ARBA" id="ARBA00022723"/>
    </source>
</evidence>
<dbReference type="PANTHER" id="PTHR13232">
    <property type="entry name" value="NAD(P)H-HYDRATE EPIMERASE"/>
    <property type="match status" value="1"/>
</dbReference>
<dbReference type="FunFam" id="3.40.50.10260:FF:000006">
    <property type="entry name" value="NAD(P)H-hydrate epimerase"/>
    <property type="match status" value="1"/>
</dbReference>
<protein>
    <recommendedName>
        <fullName evidence="3 10">NAD(P)H-hydrate epimerase</fullName>
        <ecNumber evidence="3 10">5.1.99.6</ecNumber>
    </recommendedName>
    <alternativeName>
        <fullName evidence="10">NAD(P)HX epimerase</fullName>
    </alternativeName>
</protein>
<dbReference type="GO" id="GO:0005739">
    <property type="term" value="C:mitochondrion"/>
    <property type="evidence" value="ECO:0007669"/>
    <property type="project" value="TreeGrafter"/>
</dbReference>
<comment type="function">
    <text evidence="10">Catalyzes the epimerization of the S- and R-forms of NAD(P)HX, a damaged form of NAD(P)H that is a result of enzymatic or heat-dependent hydration. This is a prerequisite for the S-specific NAD(P)H-hydrate dehydratase to allow the repair of both epimers of NAD(P)HX.</text>
</comment>
<gene>
    <name evidence="12" type="ORF">POBO1169_LOCUS13703</name>
</gene>
<dbReference type="HAMAP" id="MF_01966">
    <property type="entry name" value="NADHX_epimerase"/>
    <property type="match status" value="1"/>
</dbReference>
<feature type="binding site" evidence="10">
    <location>
        <position position="263"/>
    </location>
    <ligand>
        <name>K(+)</name>
        <dbReference type="ChEBI" id="CHEBI:29103"/>
    </ligand>
</feature>
<comment type="catalytic activity">
    <reaction evidence="1 10">
        <text>(6R)-NADHX = (6S)-NADHX</text>
        <dbReference type="Rhea" id="RHEA:32215"/>
        <dbReference type="ChEBI" id="CHEBI:64074"/>
        <dbReference type="ChEBI" id="CHEBI:64075"/>
        <dbReference type="EC" id="5.1.99.6"/>
    </reaction>
</comment>
<dbReference type="Pfam" id="PF03853">
    <property type="entry name" value="YjeF_N"/>
    <property type="match status" value="1"/>
</dbReference>
<evidence type="ECO:0000256" key="6">
    <source>
        <dbReference type="ARBA" id="ARBA00022857"/>
    </source>
</evidence>
<keyword evidence="5 10" id="KW-0547">Nucleotide-binding</keyword>
<evidence type="ECO:0000256" key="5">
    <source>
        <dbReference type="ARBA" id="ARBA00022741"/>
    </source>
</evidence>
<proteinExistence type="inferred from homology"/>
<comment type="similarity">
    <text evidence="10">Belongs to the NnrE/AIBP family.</text>
</comment>
<comment type="caution">
    <text evidence="10">Lacks conserved residue(s) required for the propagation of feature annotation.</text>
</comment>